<dbReference type="InterPro" id="IPR000980">
    <property type="entry name" value="SH2"/>
</dbReference>
<dbReference type="Proteomes" id="UP000823941">
    <property type="component" value="Chromosome 21"/>
</dbReference>
<evidence type="ECO:0000313" key="6">
    <source>
        <dbReference type="Proteomes" id="UP000823941"/>
    </source>
</evidence>
<dbReference type="Gene3D" id="3.30.505.10">
    <property type="entry name" value="SH2 domain"/>
    <property type="match status" value="1"/>
</dbReference>
<protein>
    <submittedName>
        <fullName evidence="5">Mitogen-activated protein kinase</fullName>
    </submittedName>
</protein>
<keyword evidence="5" id="KW-0808">Transferase</keyword>
<comment type="caution">
    <text evidence="5">The sequence shown here is derived from an EMBL/GenBank/DDBJ whole genome shotgun (WGS) entry which is preliminary data.</text>
</comment>
<dbReference type="SUPFAM" id="SSF55550">
    <property type="entry name" value="SH2 domain"/>
    <property type="match status" value="1"/>
</dbReference>
<dbReference type="InterPro" id="IPR051184">
    <property type="entry name" value="Tyrosine-phos_adapter"/>
</dbReference>
<reference evidence="5 6" key="1">
    <citation type="submission" date="2021-06" db="EMBL/GenBank/DDBJ databases">
        <title>A haploid diamondback moth (Plutella xylostella L.) genome assembly resolves 31 chromosomes and identifies a diamide resistance mutation.</title>
        <authorList>
            <person name="Ward C.M."/>
            <person name="Perry K.D."/>
            <person name="Baker G."/>
            <person name="Powis K."/>
            <person name="Heckel D.G."/>
            <person name="Baxter S.W."/>
        </authorList>
    </citation>
    <scope>NUCLEOTIDE SEQUENCE [LARGE SCALE GENOMIC DNA]</scope>
    <source>
        <strain evidence="5 6">LV</strain>
        <tissue evidence="5">Single pupa</tissue>
    </source>
</reference>
<keyword evidence="1 2" id="KW-0727">SH2 domain</keyword>
<evidence type="ECO:0000256" key="1">
    <source>
        <dbReference type="ARBA" id="ARBA00022999"/>
    </source>
</evidence>
<keyword evidence="6" id="KW-1185">Reference proteome</keyword>
<dbReference type="EMBL" id="JAHIBW010000021">
    <property type="protein sequence ID" value="KAG7300307.1"/>
    <property type="molecule type" value="Genomic_DNA"/>
</dbReference>
<name>A0ABQ7Q4Y5_PLUXY</name>
<evidence type="ECO:0000259" key="4">
    <source>
        <dbReference type="PROSITE" id="PS50001"/>
    </source>
</evidence>
<evidence type="ECO:0000256" key="2">
    <source>
        <dbReference type="PROSITE-ProRule" id="PRU00191"/>
    </source>
</evidence>
<proteinExistence type="predicted"/>
<feature type="domain" description="SH2" evidence="4">
    <location>
        <begin position="33"/>
        <end position="81"/>
    </location>
</feature>
<evidence type="ECO:0000256" key="3">
    <source>
        <dbReference type="SAM" id="MobiDB-lite"/>
    </source>
</evidence>
<sequence>APPKGASDVLVTASGQPAPPPVTRLTTMTHMPWHHGAISRERAEALLSGSSDGVFLVRESTNFPGDHTLCVRYRGRVEHYR</sequence>
<dbReference type="PRINTS" id="PR00401">
    <property type="entry name" value="SH2DOMAIN"/>
</dbReference>
<dbReference type="PANTHER" id="PTHR19969">
    <property type="entry name" value="SH2-SH3 ADAPTOR PROTEIN-RELATED"/>
    <property type="match status" value="1"/>
</dbReference>
<dbReference type="InterPro" id="IPR036860">
    <property type="entry name" value="SH2_dom_sf"/>
</dbReference>
<dbReference type="GO" id="GO:0016301">
    <property type="term" value="F:kinase activity"/>
    <property type="evidence" value="ECO:0007669"/>
    <property type="project" value="UniProtKB-KW"/>
</dbReference>
<keyword evidence="5" id="KW-0418">Kinase</keyword>
<evidence type="ECO:0000313" key="5">
    <source>
        <dbReference type="EMBL" id="KAG7300307.1"/>
    </source>
</evidence>
<feature type="non-terminal residue" evidence="5">
    <location>
        <position position="1"/>
    </location>
</feature>
<feature type="region of interest" description="Disordered" evidence="3">
    <location>
        <begin position="1"/>
        <end position="23"/>
    </location>
</feature>
<organism evidence="5 6">
    <name type="scientific">Plutella xylostella</name>
    <name type="common">Diamondback moth</name>
    <name type="synonym">Plutella maculipennis</name>
    <dbReference type="NCBI Taxonomy" id="51655"/>
    <lineage>
        <taxon>Eukaryota</taxon>
        <taxon>Metazoa</taxon>
        <taxon>Ecdysozoa</taxon>
        <taxon>Arthropoda</taxon>
        <taxon>Hexapoda</taxon>
        <taxon>Insecta</taxon>
        <taxon>Pterygota</taxon>
        <taxon>Neoptera</taxon>
        <taxon>Endopterygota</taxon>
        <taxon>Lepidoptera</taxon>
        <taxon>Glossata</taxon>
        <taxon>Ditrysia</taxon>
        <taxon>Yponomeutoidea</taxon>
        <taxon>Plutellidae</taxon>
        <taxon>Plutella</taxon>
    </lineage>
</organism>
<dbReference type="PANTHER" id="PTHR19969:SF5">
    <property type="entry name" value="CRK-LIKE PROTEIN"/>
    <property type="match status" value="1"/>
</dbReference>
<dbReference type="Pfam" id="PF00017">
    <property type="entry name" value="SH2"/>
    <property type="match status" value="1"/>
</dbReference>
<gene>
    <name evidence="5" type="ORF">JYU34_015896</name>
</gene>
<accession>A0ABQ7Q4Y5</accession>
<dbReference type="PROSITE" id="PS50001">
    <property type="entry name" value="SH2"/>
    <property type="match status" value="1"/>
</dbReference>